<dbReference type="Proteomes" id="UP000033618">
    <property type="component" value="Unassembled WGS sequence"/>
</dbReference>
<reference evidence="1 2" key="1">
    <citation type="submission" date="2015-03" db="EMBL/GenBank/DDBJ databases">
        <title>Draft Genome Sequence of Burkholderia andropogonis type strain ICMP2807, isolated from Sorghum bicolor.</title>
        <authorList>
            <person name="Lopes-Santos L."/>
            <person name="Castro D.B."/>
            <person name="Ottoboni L.M."/>
            <person name="Park D."/>
            <person name="Weirc B.S."/>
            <person name="Destefano S.A."/>
        </authorList>
    </citation>
    <scope>NUCLEOTIDE SEQUENCE [LARGE SCALE GENOMIC DNA]</scope>
    <source>
        <strain evidence="1 2">ICMP2807</strain>
    </source>
</reference>
<dbReference type="PATRIC" id="fig|28092.6.peg.3387"/>
<sequence>MSFKSITACAKIGLQFGIAFLILGRIRFNGVQNLDEGPILRRLRLAYFSLGMAQEPVPYPVW</sequence>
<accession>A0A0F5JZ89</accession>
<dbReference type="AlphaFoldDB" id="A0A0F5JZ89"/>
<gene>
    <name evidence="1" type="ORF">WM40_14350</name>
</gene>
<name>A0A0F5JZ89_9BURK</name>
<evidence type="ECO:0000313" key="1">
    <source>
        <dbReference type="EMBL" id="KKB62939.1"/>
    </source>
</evidence>
<proteinExistence type="predicted"/>
<protein>
    <submittedName>
        <fullName evidence="1">Uncharacterized protein</fullName>
    </submittedName>
</protein>
<keyword evidence="2" id="KW-1185">Reference proteome</keyword>
<organism evidence="1 2">
    <name type="scientific">Robbsia andropogonis</name>
    <dbReference type="NCBI Taxonomy" id="28092"/>
    <lineage>
        <taxon>Bacteria</taxon>
        <taxon>Pseudomonadati</taxon>
        <taxon>Pseudomonadota</taxon>
        <taxon>Betaproteobacteria</taxon>
        <taxon>Burkholderiales</taxon>
        <taxon>Burkholderiaceae</taxon>
        <taxon>Robbsia</taxon>
    </lineage>
</organism>
<comment type="caution">
    <text evidence="1">The sequence shown here is derived from an EMBL/GenBank/DDBJ whole genome shotgun (WGS) entry which is preliminary data.</text>
</comment>
<evidence type="ECO:0000313" key="2">
    <source>
        <dbReference type="Proteomes" id="UP000033618"/>
    </source>
</evidence>
<dbReference type="STRING" id="28092.WM40_14350"/>
<dbReference type="EMBL" id="LAQU01000014">
    <property type="protein sequence ID" value="KKB62939.1"/>
    <property type="molecule type" value="Genomic_DNA"/>
</dbReference>